<keyword evidence="8" id="KW-0560">Oxidoreductase</keyword>
<dbReference type="GO" id="GO:0031418">
    <property type="term" value="F:L-ascorbic acid binding"/>
    <property type="evidence" value="ECO:0007669"/>
    <property type="project" value="UniProtKB-KW"/>
</dbReference>
<comment type="cofactor">
    <cofactor evidence="1">
        <name>L-ascorbate</name>
        <dbReference type="ChEBI" id="CHEBI:38290"/>
    </cofactor>
</comment>
<dbReference type="OrthoDB" id="408755at2759"/>
<dbReference type="Proteomes" id="UP000649617">
    <property type="component" value="Unassembled WGS sequence"/>
</dbReference>
<dbReference type="GO" id="GO:0016705">
    <property type="term" value="F:oxidoreductase activity, acting on paired donors, with incorporation or reduction of molecular oxygen"/>
    <property type="evidence" value="ECO:0007669"/>
    <property type="project" value="InterPro"/>
</dbReference>
<feature type="transmembrane region" description="Helical" evidence="12">
    <location>
        <begin position="44"/>
        <end position="62"/>
    </location>
</feature>
<feature type="region of interest" description="Disordered" evidence="11">
    <location>
        <begin position="303"/>
        <end position="324"/>
    </location>
</feature>
<keyword evidence="15" id="KW-1185">Reference proteome</keyword>
<dbReference type="PROSITE" id="PS51471">
    <property type="entry name" value="FE2OG_OXY"/>
    <property type="match status" value="1"/>
</dbReference>
<evidence type="ECO:0000256" key="1">
    <source>
        <dbReference type="ARBA" id="ARBA00001961"/>
    </source>
</evidence>
<protein>
    <submittedName>
        <fullName evidence="14">ICU11 protein</fullName>
    </submittedName>
</protein>
<dbReference type="InterPro" id="IPR027359">
    <property type="entry name" value="Volt_channel_dom_sf"/>
</dbReference>
<organism evidence="14 15">
    <name type="scientific">Symbiodinium pilosum</name>
    <name type="common">Dinoflagellate</name>
    <dbReference type="NCBI Taxonomy" id="2952"/>
    <lineage>
        <taxon>Eukaryota</taxon>
        <taxon>Sar</taxon>
        <taxon>Alveolata</taxon>
        <taxon>Dinophyceae</taxon>
        <taxon>Suessiales</taxon>
        <taxon>Symbiodiniaceae</taxon>
        <taxon>Symbiodinium</taxon>
    </lineage>
</organism>
<accession>A0A812SA05</accession>
<feature type="transmembrane region" description="Helical" evidence="12">
    <location>
        <begin position="82"/>
        <end position="104"/>
    </location>
</feature>
<evidence type="ECO:0000256" key="3">
    <source>
        <dbReference type="ARBA" id="ARBA00022692"/>
    </source>
</evidence>
<keyword evidence="9" id="KW-0408">Iron</keyword>
<dbReference type="Pfam" id="PF25238">
    <property type="entry name" value="OGFOD2-like"/>
    <property type="match status" value="1"/>
</dbReference>
<dbReference type="Pfam" id="PF00520">
    <property type="entry name" value="Ion_trans"/>
    <property type="match status" value="1"/>
</dbReference>
<dbReference type="InterPro" id="IPR005123">
    <property type="entry name" value="Oxoglu/Fe-dep_dioxygenase_dom"/>
</dbReference>
<evidence type="ECO:0000256" key="6">
    <source>
        <dbReference type="ARBA" id="ARBA00022964"/>
    </source>
</evidence>
<evidence type="ECO:0000313" key="14">
    <source>
        <dbReference type="EMBL" id="CAE7465990.1"/>
    </source>
</evidence>
<evidence type="ECO:0000256" key="4">
    <source>
        <dbReference type="ARBA" id="ARBA00022723"/>
    </source>
</evidence>
<keyword evidence="6" id="KW-0223">Dioxygenase</keyword>
<evidence type="ECO:0000256" key="9">
    <source>
        <dbReference type="ARBA" id="ARBA00023004"/>
    </source>
</evidence>
<name>A0A812SA05_SYMPI</name>
<keyword evidence="10 12" id="KW-0472">Membrane</keyword>
<evidence type="ECO:0000259" key="13">
    <source>
        <dbReference type="PROSITE" id="PS51471"/>
    </source>
</evidence>
<dbReference type="SMART" id="SM00702">
    <property type="entry name" value="P4Hc"/>
    <property type="match status" value="1"/>
</dbReference>
<dbReference type="Gene3D" id="2.60.120.620">
    <property type="entry name" value="q2cbj1_9rhob like domain"/>
    <property type="match status" value="1"/>
</dbReference>
<sequence>MFGDIHNLKEEVAKGGKPEMGTNTVALQKKFADSFFGKMAKNKYFEGVTICVIFLNALAIGVDADYSARTRVPANLYEGDVFFIVLEVFFASYFSLEILIRFLAYRQKLHCLRDGWFIFDFLLVLMMVWETWIMPFVGLESGLGQLSILRLLRLLRITRMAKLMRAFPQLMMIIKGISAAARAVGWTAVLLVIISFTWSILFTNEYHQGHITDEEMKDWPDEDPRKIHEYFGGMDKSMLTLLIMGTILDDVTECADVIRRQNNYWYLVAFIFYILLNSFMMLNMLVGILVEAMLAVAEAPATPAVEAPEEEEETDESPAAKKQRTEKVFDIEDLKKQVAELRSNPPAYVSKVGQLTTPALICDENGQLQRPEHPEENGPWDLQLCVAGAEDDEAYGVPWRVNIRFDPDLWPAKLPLVRFRGVFHHAFTDENGAMLMPFYRALPRDENQACTLKLTVEAIRTFLVDPFASWKLSPDKVPEKLVKSVSVNKKMNSERLDIIRKYASQALHPELFAGYWHDEWLADDFRKAIHQKDPAVWKSILTEHVPGQAFCEMFLSEVFNFYKSGLPARRPNSMNAYGIILNDIGLEPLIDELQRHLQPLGELLFPGPGSCWDGHHCFIVRYRSGEDLGLDMHTDDSDVTVNLCLGLEFAGAGLQFCGMMGATDHRKHCYTYYHKKGSCVIHLGRRRHGADDITSGERLNLILWNHSSTYRASDDSENPDYHVEEGPPDAVCVSYTHDRDFGNFKEYPVGKEHFRGRGWCPRRKLEYEGFTPDCDEEQAPRR</sequence>
<dbReference type="GO" id="GO:0005506">
    <property type="term" value="F:iron ion binding"/>
    <property type="evidence" value="ECO:0007669"/>
    <property type="project" value="InterPro"/>
</dbReference>
<evidence type="ECO:0000256" key="5">
    <source>
        <dbReference type="ARBA" id="ARBA00022896"/>
    </source>
</evidence>
<dbReference type="InterPro" id="IPR016135">
    <property type="entry name" value="UBQ-conjugating_enzyme/RWD"/>
</dbReference>
<keyword evidence="7 12" id="KW-1133">Transmembrane helix</keyword>
<dbReference type="GO" id="GO:0051213">
    <property type="term" value="F:dioxygenase activity"/>
    <property type="evidence" value="ECO:0007669"/>
    <property type="project" value="UniProtKB-KW"/>
</dbReference>
<keyword evidence="5" id="KW-0847">Vitamin C</keyword>
<dbReference type="AlphaFoldDB" id="A0A812SA05"/>
<dbReference type="CDD" id="cd00195">
    <property type="entry name" value="UBCc_UEV"/>
    <property type="match status" value="1"/>
</dbReference>
<feature type="transmembrane region" description="Helical" evidence="12">
    <location>
        <begin position="264"/>
        <end position="290"/>
    </location>
</feature>
<dbReference type="InterPro" id="IPR006620">
    <property type="entry name" value="Pro_4_hyd_alph"/>
</dbReference>
<dbReference type="GO" id="GO:0005216">
    <property type="term" value="F:monoatomic ion channel activity"/>
    <property type="evidence" value="ECO:0007669"/>
    <property type="project" value="InterPro"/>
</dbReference>
<keyword evidence="3 12" id="KW-0812">Transmembrane</keyword>
<gene>
    <name evidence="14" type="primary">ICU11</name>
    <name evidence="14" type="ORF">SPIL2461_LOCUS11703</name>
</gene>
<dbReference type="Gene3D" id="1.20.120.350">
    <property type="entry name" value="Voltage-gated potassium channels. Chain C"/>
    <property type="match status" value="1"/>
</dbReference>
<evidence type="ECO:0000256" key="10">
    <source>
        <dbReference type="ARBA" id="ARBA00023136"/>
    </source>
</evidence>
<comment type="subcellular location">
    <subcellularLocation>
        <location evidence="2">Membrane</location>
        <topology evidence="2">Multi-pass membrane protein</topology>
    </subcellularLocation>
</comment>
<evidence type="ECO:0000256" key="7">
    <source>
        <dbReference type="ARBA" id="ARBA00022989"/>
    </source>
</evidence>
<dbReference type="SUPFAM" id="SSF54495">
    <property type="entry name" value="UBC-like"/>
    <property type="match status" value="1"/>
</dbReference>
<dbReference type="EMBL" id="CAJNIZ010023058">
    <property type="protein sequence ID" value="CAE7465990.1"/>
    <property type="molecule type" value="Genomic_DNA"/>
</dbReference>
<evidence type="ECO:0000256" key="11">
    <source>
        <dbReference type="SAM" id="MobiDB-lite"/>
    </source>
</evidence>
<evidence type="ECO:0000256" key="12">
    <source>
        <dbReference type="SAM" id="Phobius"/>
    </source>
</evidence>
<evidence type="ECO:0000313" key="15">
    <source>
        <dbReference type="Proteomes" id="UP000649617"/>
    </source>
</evidence>
<keyword evidence="4" id="KW-0479">Metal-binding</keyword>
<dbReference type="SUPFAM" id="SSF81324">
    <property type="entry name" value="Voltage-gated potassium channels"/>
    <property type="match status" value="1"/>
</dbReference>
<dbReference type="PANTHER" id="PTHR24014:SF4">
    <property type="entry name" value="2-OXOGLUTARATE AND IRON-DEPENDENT OXYGENASE DOMAIN-CONTAINING PROTEIN 2"/>
    <property type="match status" value="1"/>
</dbReference>
<feature type="transmembrane region" description="Helical" evidence="12">
    <location>
        <begin position="179"/>
        <end position="201"/>
    </location>
</feature>
<evidence type="ECO:0000256" key="2">
    <source>
        <dbReference type="ARBA" id="ARBA00004141"/>
    </source>
</evidence>
<feature type="domain" description="Fe2OG dioxygenase" evidence="13">
    <location>
        <begin position="613"/>
        <end position="707"/>
    </location>
</feature>
<dbReference type="Gene3D" id="1.10.287.70">
    <property type="match status" value="1"/>
</dbReference>
<dbReference type="GO" id="GO:0016020">
    <property type="term" value="C:membrane"/>
    <property type="evidence" value="ECO:0007669"/>
    <property type="project" value="UniProtKB-SubCell"/>
</dbReference>
<comment type="caution">
    <text evidence="14">The sequence shown here is derived from an EMBL/GenBank/DDBJ whole genome shotgun (WGS) entry which is preliminary data.</text>
</comment>
<evidence type="ECO:0000256" key="8">
    <source>
        <dbReference type="ARBA" id="ARBA00023002"/>
    </source>
</evidence>
<feature type="compositionally biased region" description="Acidic residues" evidence="11">
    <location>
        <begin position="307"/>
        <end position="316"/>
    </location>
</feature>
<dbReference type="InterPro" id="IPR005821">
    <property type="entry name" value="Ion_trans_dom"/>
</dbReference>
<feature type="transmembrane region" description="Helical" evidence="12">
    <location>
        <begin position="116"/>
        <end position="136"/>
    </location>
</feature>
<dbReference type="PANTHER" id="PTHR24014">
    <property type="entry name" value="2-OXOGLUTARATE AND IRON-DEPENDENT OXYGENASE DOMAIN-CONTAINING PROTEIN 2"/>
    <property type="match status" value="1"/>
</dbReference>
<reference evidence="14" key="1">
    <citation type="submission" date="2021-02" db="EMBL/GenBank/DDBJ databases">
        <authorList>
            <person name="Dougan E. K."/>
            <person name="Rhodes N."/>
            <person name="Thang M."/>
            <person name="Chan C."/>
        </authorList>
    </citation>
    <scope>NUCLEOTIDE SEQUENCE</scope>
</reference>
<proteinExistence type="predicted"/>